<accession>A0ABU9G652</accession>
<protein>
    <submittedName>
        <fullName evidence="1">DUF2971 domain-containing protein</fullName>
    </submittedName>
</protein>
<proteinExistence type="predicted"/>
<evidence type="ECO:0000313" key="2">
    <source>
        <dbReference type="Proteomes" id="UP001379949"/>
    </source>
</evidence>
<keyword evidence="2" id="KW-1185">Reference proteome</keyword>
<sequence>MNLYKFQTINNLSLEGLIKHSLYFARTDQLNDPTEGMFALEGHSKDLKKFGILSMTKGEPSQIENSPFMWAHYGNELKGFCLVFGFDSFVSSIESAVLFNGDVHYQSGRTLLDPLSSDQGPEPLSGVDHEVLRDKNMYRNLFFQKPKEFENEREYRFITEKSDSLQYDKKSLSKIIIGERMESCDETVLLSVLGNLGLLNKVEYAYVQKDSFKIQIGKFFL</sequence>
<dbReference type="RefSeq" id="WP_341567570.1">
    <property type="nucleotide sequence ID" value="NZ_JBAKAR010000010.1"/>
</dbReference>
<name>A0ABU9G652_9GAMM</name>
<dbReference type="EMBL" id="JBAKAR010000010">
    <property type="protein sequence ID" value="MEL0613959.1"/>
    <property type="molecule type" value="Genomic_DNA"/>
</dbReference>
<dbReference type="Pfam" id="PF11185">
    <property type="entry name" value="DUF2971"/>
    <property type="match status" value="1"/>
</dbReference>
<dbReference type="InterPro" id="IPR021352">
    <property type="entry name" value="DUF2971"/>
</dbReference>
<gene>
    <name evidence="1" type="ORF">V6242_12455</name>
</gene>
<comment type="caution">
    <text evidence="1">The sequence shown here is derived from an EMBL/GenBank/DDBJ whole genome shotgun (WGS) entry which is preliminary data.</text>
</comment>
<organism evidence="1 2">
    <name type="scientific">Marinomonas arenicola</name>
    <dbReference type="NCBI Taxonomy" id="569601"/>
    <lineage>
        <taxon>Bacteria</taxon>
        <taxon>Pseudomonadati</taxon>
        <taxon>Pseudomonadota</taxon>
        <taxon>Gammaproteobacteria</taxon>
        <taxon>Oceanospirillales</taxon>
        <taxon>Oceanospirillaceae</taxon>
        <taxon>Marinomonas</taxon>
    </lineage>
</organism>
<evidence type="ECO:0000313" key="1">
    <source>
        <dbReference type="EMBL" id="MEL0613959.1"/>
    </source>
</evidence>
<reference evidence="1 2" key="1">
    <citation type="submission" date="2024-02" db="EMBL/GenBank/DDBJ databases">
        <title>Bacteria isolated from the canopy kelp, Nereocystis luetkeana.</title>
        <authorList>
            <person name="Pfister C.A."/>
            <person name="Younker I.T."/>
            <person name="Light S.H."/>
        </authorList>
    </citation>
    <scope>NUCLEOTIDE SEQUENCE [LARGE SCALE GENOMIC DNA]</scope>
    <source>
        <strain evidence="1 2">TI.4.07</strain>
    </source>
</reference>
<dbReference type="Proteomes" id="UP001379949">
    <property type="component" value="Unassembled WGS sequence"/>
</dbReference>